<gene>
    <name evidence="2" type="ORF">K0M31_014635</name>
</gene>
<evidence type="ECO:0000313" key="3">
    <source>
        <dbReference type="Proteomes" id="UP001177670"/>
    </source>
</evidence>
<proteinExistence type="predicted"/>
<dbReference type="EMBL" id="JAHYIQ010000040">
    <property type="protein sequence ID" value="KAK1118864.1"/>
    <property type="molecule type" value="Genomic_DNA"/>
</dbReference>
<name>A0AA40FHB5_9HYME</name>
<protein>
    <submittedName>
        <fullName evidence="2">Uncharacterized protein</fullName>
    </submittedName>
</protein>
<dbReference type="AlphaFoldDB" id="A0AA40FHB5"/>
<organism evidence="2 3">
    <name type="scientific">Melipona bicolor</name>
    <dbReference type="NCBI Taxonomy" id="60889"/>
    <lineage>
        <taxon>Eukaryota</taxon>
        <taxon>Metazoa</taxon>
        <taxon>Ecdysozoa</taxon>
        <taxon>Arthropoda</taxon>
        <taxon>Hexapoda</taxon>
        <taxon>Insecta</taxon>
        <taxon>Pterygota</taxon>
        <taxon>Neoptera</taxon>
        <taxon>Endopterygota</taxon>
        <taxon>Hymenoptera</taxon>
        <taxon>Apocrita</taxon>
        <taxon>Aculeata</taxon>
        <taxon>Apoidea</taxon>
        <taxon>Anthophila</taxon>
        <taxon>Apidae</taxon>
        <taxon>Melipona</taxon>
    </lineage>
</organism>
<comment type="caution">
    <text evidence="2">The sequence shown here is derived from an EMBL/GenBank/DDBJ whole genome shotgun (WGS) entry which is preliminary data.</text>
</comment>
<evidence type="ECO:0000313" key="2">
    <source>
        <dbReference type="EMBL" id="KAK1118864.1"/>
    </source>
</evidence>
<keyword evidence="3" id="KW-1185">Reference proteome</keyword>
<accession>A0AA40FHB5</accession>
<sequence length="588" mass="68238">MSTPESWLNHLKSKTELDAIELWIKHAEEHKDFKQFEDWLRSIKDILGSAAYSGWLEEILSSRGEQLRKWLRTSHDKLNAGGPIFPEQERPGGTLTENPYVVGDTMNTSLSDDSNKEIEKFVSLLRERNLTNILERILVPSRVLLPPYVALETALLNNPRESDPSSFSTYLLKYPSHVGSQFLSLRPQKTENTYDQRYLVVPVKNMKELTNSQIIDYNSNIRHYHEITPENGKMSDERDNSYFINVPERKINLSSTRDDNSSLKTGLYEDFEKKLPKKETHSEDSIGLLGDKRLMGKAQHFDDVPVDFLEKFLKSMQLFPIENVPQTFDEKSIEEYRQDDSSKAPQNEKHDENFEWDLTSRNKNSEESEHQFFFSNDDYKNFTSNVKPSVNTFFDKLDRSNDIHSKLLSEQIDNNESEKTDLNLFFELNKESLLPYIQTILEMINEEHDTSSRETELNFDKSSLKTSVLNNEEVTAGVINCNESESLKTELNNVKKILNNDSQVLEGETFDKIFFKTQIETASNSKLQQERESGTPELIYANEEPTIRSFYNLPSYGASNDEIALQDYNVHFEYNRMKRKNGHEKSSN</sequence>
<feature type="region of interest" description="Disordered" evidence="1">
    <location>
        <begin position="334"/>
        <end position="353"/>
    </location>
</feature>
<dbReference type="Proteomes" id="UP001177670">
    <property type="component" value="Unassembled WGS sequence"/>
</dbReference>
<evidence type="ECO:0000256" key="1">
    <source>
        <dbReference type="SAM" id="MobiDB-lite"/>
    </source>
</evidence>
<reference evidence="2" key="1">
    <citation type="submission" date="2021-10" db="EMBL/GenBank/DDBJ databases">
        <title>Melipona bicolor Genome sequencing and assembly.</title>
        <authorList>
            <person name="Araujo N.S."/>
            <person name="Arias M.C."/>
        </authorList>
    </citation>
    <scope>NUCLEOTIDE SEQUENCE</scope>
    <source>
        <strain evidence="2">USP_2M_L1-L4_2017</strain>
        <tissue evidence="2">Whole body</tissue>
    </source>
</reference>